<dbReference type="CDD" id="cd00829">
    <property type="entry name" value="SCP-x_thiolase"/>
    <property type="match status" value="1"/>
</dbReference>
<comment type="caution">
    <text evidence="2">The sequence shown here is derived from an EMBL/GenBank/DDBJ whole genome shotgun (WGS) entry which is preliminary data.</text>
</comment>
<sequence length="406" mass="42024">MNGDRTRAASSRRGQGLRNAAAIAGIGYTPFSTDSGVSTTTLACRAILAALDDAGLGVADVDGVATHRVGDSSPPWVVGPALGIDDPAWYLDQFGGGGVSHAVIGQAAMAVAAGVAETVVCYRAINARSEFRMGGAGRAPAGAFDLQYQAPYGLIAPVQHYALLARAHMLAYGTTYEQFGRVAIQQRANAARNPRALKRTPITMDDYLGARWISEPFRLLDCCLETDGACAVVITSAERARDLRRPAVRITGAAWGGGHSTYASGAPGAPSAQADTATSYAARLAPRLFAMAGLGPQDVDVAELYDCFTWTVLVQLEDYGFCAKGEGGPFVESGATRPGGRLPVNTHGGFLSEGYVHGINHITEAVLQLRGAAGDGQVPGAEVALTTGQPGYVLAGTSALLLTAAR</sequence>
<dbReference type="InterPro" id="IPR002155">
    <property type="entry name" value="Thiolase"/>
</dbReference>
<evidence type="ECO:0000259" key="1">
    <source>
        <dbReference type="Pfam" id="PF22691"/>
    </source>
</evidence>
<dbReference type="InterPro" id="IPR055140">
    <property type="entry name" value="Thiolase_C_2"/>
</dbReference>
<gene>
    <name evidence="2" type="ORF">ACFO4E_22900</name>
</gene>
<dbReference type="PIRSF" id="PIRSF000429">
    <property type="entry name" value="Ac-CoA_Ac_transf"/>
    <property type="match status" value="1"/>
</dbReference>
<feature type="domain" description="Thiolase C-terminal" evidence="1">
    <location>
        <begin position="272"/>
        <end position="401"/>
    </location>
</feature>
<dbReference type="Gene3D" id="3.40.47.10">
    <property type="match status" value="1"/>
</dbReference>
<organism evidence="2 3">
    <name type="scientific">Nocardiopsis mangrovi</name>
    <dbReference type="NCBI Taxonomy" id="1179818"/>
    <lineage>
        <taxon>Bacteria</taxon>
        <taxon>Bacillati</taxon>
        <taxon>Actinomycetota</taxon>
        <taxon>Actinomycetes</taxon>
        <taxon>Streptosporangiales</taxon>
        <taxon>Nocardiopsidaceae</taxon>
        <taxon>Nocardiopsis</taxon>
    </lineage>
</organism>
<dbReference type="RefSeq" id="WP_378578094.1">
    <property type="nucleotide sequence ID" value="NZ_JBHSFQ010000027.1"/>
</dbReference>
<accession>A0ABV9E204</accession>
<dbReference type="Proteomes" id="UP001595923">
    <property type="component" value="Unassembled WGS sequence"/>
</dbReference>
<reference evidence="3" key="1">
    <citation type="journal article" date="2019" name="Int. J. Syst. Evol. Microbiol.">
        <title>The Global Catalogue of Microorganisms (GCM) 10K type strain sequencing project: providing services to taxonomists for standard genome sequencing and annotation.</title>
        <authorList>
            <consortium name="The Broad Institute Genomics Platform"/>
            <consortium name="The Broad Institute Genome Sequencing Center for Infectious Disease"/>
            <person name="Wu L."/>
            <person name="Ma J."/>
        </authorList>
    </citation>
    <scope>NUCLEOTIDE SEQUENCE [LARGE SCALE GENOMIC DNA]</scope>
    <source>
        <strain evidence="3">XZYJ18</strain>
    </source>
</reference>
<evidence type="ECO:0000313" key="3">
    <source>
        <dbReference type="Proteomes" id="UP001595923"/>
    </source>
</evidence>
<dbReference type="Pfam" id="PF22691">
    <property type="entry name" value="Thiolase_C_1"/>
    <property type="match status" value="1"/>
</dbReference>
<name>A0ABV9E204_9ACTN</name>
<proteinExistence type="predicted"/>
<dbReference type="InterPro" id="IPR016039">
    <property type="entry name" value="Thiolase-like"/>
</dbReference>
<dbReference type="EMBL" id="JBHSFQ010000027">
    <property type="protein sequence ID" value="MFC4564717.1"/>
    <property type="molecule type" value="Genomic_DNA"/>
</dbReference>
<keyword evidence="3" id="KW-1185">Reference proteome</keyword>
<evidence type="ECO:0000313" key="2">
    <source>
        <dbReference type="EMBL" id="MFC4564717.1"/>
    </source>
</evidence>
<dbReference type="SUPFAM" id="SSF53901">
    <property type="entry name" value="Thiolase-like"/>
    <property type="match status" value="2"/>
</dbReference>
<dbReference type="PANTHER" id="PTHR42870">
    <property type="entry name" value="ACETYL-COA C-ACETYLTRANSFERASE"/>
    <property type="match status" value="1"/>
</dbReference>
<dbReference type="PANTHER" id="PTHR42870:SF1">
    <property type="entry name" value="NON-SPECIFIC LIPID-TRANSFER PROTEIN-LIKE 2"/>
    <property type="match status" value="1"/>
</dbReference>
<protein>
    <submittedName>
        <fullName evidence="2">Acetyl-CoA acetyltransferase</fullName>
    </submittedName>
</protein>